<evidence type="ECO:0000313" key="2">
    <source>
        <dbReference type="Proteomes" id="UP000219573"/>
    </source>
</evidence>
<dbReference type="InterPro" id="IPR011989">
    <property type="entry name" value="ARM-like"/>
</dbReference>
<name>A0A285FHJ7_9FIRM</name>
<organism evidence="1 2">
    <name type="scientific">Orenia metallireducens</name>
    <dbReference type="NCBI Taxonomy" id="1413210"/>
    <lineage>
        <taxon>Bacteria</taxon>
        <taxon>Bacillati</taxon>
        <taxon>Bacillota</taxon>
        <taxon>Clostridia</taxon>
        <taxon>Halanaerobiales</taxon>
        <taxon>Halobacteroidaceae</taxon>
        <taxon>Orenia</taxon>
    </lineage>
</organism>
<keyword evidence="2" id="KW-1185">Reference proteome</keyword>
<gene>
    <name evidence="1" type="ORF">SAMN06265827_10274</name>
</gene>
<dbReference type="GO" id="GO:0016491">
    <property type="term" value="F:oxidoreductase activity"/>
    <property type="evidence" value="ECO:0007669"/>
    <property type="project" value="TreeGrafter"/>
</dbReference>
<dbReference type="PANTHER" id="PTHR12697">
    <property type="entry name" value="PBS LYASE HEAT-LIKE PROTEIN"/>
    <property type="match status" value="1"/>
</dbReference>
<dbReference type="RefSeq" id="WP_097016349.1">
    <property type="nucleotide sequence ID" value="NZ_OBDZ01000002.1"/>
</dbReference>
<dbReference type="AlphaFoldDB" id="A0A285FHJ7"/>
<accession>A0A285FHJ7</accession>
<dbReference type="Gene3D" id="1.25.10.10">
    <property type="entry name" value="Leucine-rich Repeat Variant"/>
    <property type="match status" value="2"/>
</dbReference>
<proteinExistence type="predicted"/>
<protein>
    <submittedName>
        <fullName evidence="1">HEAT repeat-containing protein</fullName>
    </submittedName>
</protein>
<reference evidence="2" key="1">
    <citation type="submission" date="2017-09" db="EMBL/GenBank/DDBJ databases">
        <authorList>
            <person name="Varghese N."/>
            <person name="Submissions S."/>
        </authorList>
    </citation>
    <scope>NUCLEOTIDE SEQUENCE [LARGE SCALE GENOMIC DNA]</scope>
    <source>
        <strain evidence="2">MSL47</strain>
    </source>
</reference>
<evidence type="ECO:0000313" key="1">
    <source>
        <dbReference type="EMBL" id="SNY10727.1"/>
    </source>
</evidence>
<dbReference type="InterPro" id="IPR016024">
    <property type="entry name" value="ARM-type_fold"/>
</dbReference>
<dbReference type="SUPFAM" id="SSF48371">
    <property type="entry name" value="ARM repeat"/>
    <property type="match status" value="1"/>
</dbReference>
<dbReference type="EMBL" id="OBDZ01000002">
    <property type="protein sequence ID" value="SNY10727.1"/>
    <property type="molecule type" value="Genomic_DNA"/>
</dbReference>
<dbReference type="Proteomes" id="UP000219573">
    <property type="component" value="Unassembled WGS sequence"/>
</dbReference>
<sequence length="314" mass="35903">MDKLDNLDIKQDLINYGKKDLYISDYLTVKDYLVDDKLLKKLLMELSSKNDIKNRKKAGLTLLNIGTSQAINYVTCLLYDEDKEVKITIIKGLSEIKDNIVITILINYLEECDDMVILEELRLAFLRIGDRGVSELLRLLDSDNDIHVKWAVKLLTKLSDERVIKPFMDLLYNHKKAKIRVVAAIGLSKFKSVEVFEVLVDKLNDTSYEVRAEIVSLLGNLGNTEAIFYLDKMLRDENVVVRNNTCQALLKLGKEGIKQLILATEKDDYPNDISDFLNTINAADLIKSAKELYGHQDLDDRSELNLINFNRIGL</sequence>
<dbReference type="Pfam" id="PF13646">
    <property type="entry name" value="HEAT_2"/>
    <property type="match status" value="2"/>
</dbReference>
<dbReference type="PANTHER" id="PTHR12697:SF5">
    <property type="entry name" value="DEOXYHYPUSINE HYDROXYLASE"/>
    <property type="match status" value="1"/>
</dbReference>